<dbReference type="SUPFAM" id="SSF160544">
    <property type="entry name" value="EscU C-terminal domain-like"/>
    <property type="match status" value="1"/>
</dbReference>
<name>A0AA47LQT7_9GAMM</name>
<dbReference type="GO" id="GO:0016020">
    <property type="term" value="C:membrane"/>
    <property type="evidence" value="ECO:0007669"/>
    <property type="project" value="InterPro"/>
</dbReference>
<dbReference type="Proteomes" id="UP001164748">
    <property type="component" value="Chromosome"/>
</dbReference>
<protein>
    <submittedName>
        <fullName evidence="2">EscU/YscU/HrcU family type III secretion system export apparatus switch protein</fullName>
    </submittedName>
</protein>
<accession>A0AA47LQT7</accession>
<sequence>MKDKKRAVALGYDGYHAPKVKAKATDRLANELIEALSEQGALIHQDAHLLAWLDRLDKDDEIPPELYRVIAELIAYAWVLEGKTPPGWQGHTPIDTLV</sequence>
<dbReference type="RefSeq" id="WP_077771504.1">
    <property type="nucleotide sequence ID" value="NZ_CP114588.1"/>
</dbReference>
<organism evidence="2 3">
    <name type="scientific">Salinivibrio kushneri</name>
    <dbReference type="NCBI Taxonomy" id="1908198"/>
    <lineage>
        <taxon>Bacteria</taxon>
        <taxon>Pseudomonadati</taxon>
        <taxon>Pseudomonadota</taxon>
        <taxon>Gammaproteobacteria</taxon>
        <taxon>Vibrionales</taxon>
        <taxon>Vibrionaceae</taxon>
        <taxon>Salinivibrio</taxon>
    </lineage>
</organism>
<proteinExistence type="inferred from homology"/>
<dbReference type="Pfam" id="PF01312">
    <property type="entry name" value="Bac_export_2"/>
    <property type="match status" value="1"/>
</dbReference>
<dbReference type="Gene3D" id="3.40.1690.10">
    <property type="entry name" value="secretion proteins EscU"/>
    <property type="match status" value="1"/>
</dbReference>
<dbReference type="InterPro" id="IPR029025">
    <property type="entry name" value="T3SS_substrate_exporter_C"/>
</dbReference>
<dbReference type="AlphaFoldDB" id="A0AA47LQT7"/>
<dbReference type="EMBL" id="CP114588">
    <property type="protein sequence ID" value="WBA08055.1"/>
    <property type="molecule type" value="Genomic_DNA"/>
</dbReference>
<evidence type="ECO:0000313" key="2">
    <source>
        <dbReference type="EMBL" id="WBA08055.1"/>
    </source>
</evidence>
<reference evidence="2" key="1">
    <citation type="submission" date="2022-09" db="EMBL/GenBank/DDBJ databases">
        <authorList>
            <person name="Li Z.-J."/>
        </authorList>
    </citation>
    <scope>NUCLEOTIDE SEQUENCE</scope>
    <source>
        <strain evidence="2">TGB11</strain>
    </source>
</reference>
<gene>
    <name evidence="2" type="ORF">N8M53_09480</name>
</gene>
<evidence type="ECO:0000313" key="3">
    <source>
        <dbReference type="Proteomes" id="UP001164748"/>
    </source>
</evidence>
<comment type="similarity">
    <text evidence="1">Belongs to the type III secretion exporter family.</text>
</comment>
<dbReference type="InterPro" id="IPR006135">
    <property type="entry name" value="T3SS_substrate_exporter"/>
</dbReference>
<dbReference type="GO" id="GO:0009306">
    <property type="term" value="P:protein secretion"/>
    <property type="evidence" value="ECO:0007669"/>
    <property type="project" value="InterPro"/>
</dbReference>
<evidence type="ECO:0000256" key="1">
    <source>
        <dbReference type="ARBA" id="ARBA00010690"/>
    </source>
</evidence>